<evidence type="ECO:0000313" key="1">
    <source>
        <dbReference type="EMBL" id="KAI3816295.1"/>
    </source>
</evidence>
<protein>
    <submittedName>
        <fullName evidence="1">Uncharacterized protein</fullName>
    </submittedName>
</protein>
<gene>
    <name evidence="1" type="ORF">L1987_15988</name>
</gene>
<keyword evidence="2" id="KW-1185">Reference proteome</keyword>
<dbReference type="Proteomes" id="UP001056120">
    <property type="component" value="Linkage Group LG05"/>
</dbReference>
<proteinExistence type="predicted"/>
<dbReference type="EMBL" id="CM042022">
    <property type="protein sequence ID" value="KAI3816295.1"/>
    <property type="molecule type" value="Genomic_DNA"/>
</dbReference>
<organism evidence="1 2">
    <name type="scientific">Smallanthus sonchifolius</name>
    <dbReference type="NCBI Taxonomy" id="185202"/>
    <lineage>
        <taxon>Eukaryota</taxon>
        <taxon>Viridiplantae</taxon>
        <taxon>Streptophyta</taxon>
        <taxon>Embryophyta</taxon>
        <taxon>Tracheophyta</taxon>
        <taxon>Spermatophyta</taxon>
        <taxon>Magnoliopsida</taxon>
        <taxon>eudicotyledons</taxon>
        <taxon>Gunneridae</taxon>
        <taxon>Pentapetalae</taxon>
        <taxon>asterids</taxon>
        <taxon>campanulids</taxon>
        <taxon>Asterales</taxon>
        <taxon>Asteraceae</taxon>
        <taxon>Asteroideae</taxon>
        <taxon>Heliantheae alliance</taxon>
        <taxon>Millerieae</taxon>
        <taxon>Smallanthus</taxon>
    </lineage>
</organism>
<reference evidence="1 2" key="2">
    <citation type="journal article" date="2022" name="Mol. Ecol. Resour.">
        <title>The genomes of chicory, endive, great burdock and yacon provide insights into Asteraceae paleo-polyploidization history and plant inulin production.</title>
        <authorList>
            <person name="Fan W."/>
            <person name="Wang S."/>
            <person name="Wang H."/>
            <person name="Wang A."/>
            <person name="Jiang F."/>
            <person name="Liu H."/>
            <person name="Zhao H."/>
            <person name="Xu D."/>
            <person name="Zhang Y."/>
        </authorList>
    </citation>
    <scope>NUCLEOTIDE SEQUENCE [LARGE SCALE GENOMIC DNA]</scope>
    <source>
        <strain evidence="2">cv. Yunnan</strain>
        <tissue evidence="1">Leaves</tissue>
    </source>
</reference>
<sequence length="121" mass="13686">MKMGSSSRTRSFVTNTPEVNDCAVIPFPDKDVGQFPMAYVVRKNGSNLTEKGVMDFVSKQVAPYKRIRRVAFIGSVPKNPSGKIQENIKPRRVKPVYTYGLDQTGLTHLYNWVYPCRLVVC</sequence>
<comment type="caution">
    <text evidence="1">The sequence shown here is derived from an EMBL/GenBank/DDBJ whole genome shotgun (WGS) entry which is preliminary data.</text>
</comment>
<reference evidence="2" key="1">
    <citation type="journal article" date="2022" name="Mol. Ecol. Resour.">
        <title>The genomes of chicory, endive, great burdock and yacon provide insights into Asteraceae palaeo-polyploidization history and plant inulin production.</title>
        <authorList>
            <person name="Fan W."/>
            <person name="Wang S."/>
            <person name="Wang H."/>
            <person name="Wang A."/>
            <person name="Jiang F."/>
            <person name="Liu H."/>
            <person name="Zhao H."/>
            <person name="Xu D."/>
            <person name="Zhang Y."/>
        </authorList>
    </citation>
    <scope>NUCLEOTIDE SEQUENCE [LARGE SCALE GENOMIC DNA]</scope>
    <source>
        <strain evidence="2">cv. Yunnan</strain>
    </source>
</reference>
<accession>A0ACB9J976</accession>
<evidence type="ECO:0000313" key="2">
    <source>
        <dbReference type="Proteomes" id="UP001056120"/>
    </source>
</evidence>
<name>A0ACB9J976_9ASTR</name>